<keyword evidence="1" id="KW-0808">Transferase</keyword>
<dbReference type="SUPFAM" id="SSF56752">
    <property type="entry name" value="D-aminoacid aminotransferase-like PLP-dependent enzymes"/>
    <property type="match status" value="1"/>
</dbReference>
<dbReference type="InterPro" id="IPR043132">
    <property type="entry name" value="BCAT-like_C"/>
</dbReference>
<dbReference type="GO" id="GO:0008483">
    <property type="term" value="F:transaminase activity"/>
    <property type="evidence" value="ECO:0007669"/>
    <property type="project" value="UniProtKB-KW"/>
</dbReference>
<evidence type="ECO:0000313" key="1">
    <source>
        <dbReference type="EMBL" id="PRQ58892.1"/>
    </source>
</evidence>
<evidence type="ECO:0000313" key="2">
    <source>
        <dbReference type="Proteomes" id="UP000238479"/>
    </source>
</evidence>
<dbReference type="EMBL" id="PDCK01000039">
    <property type="protein sequence ID" value="PRQ58892.1"/>
    <property type="molecule type" value="Genomic_DNA"/>
</dbReference>
<dbReference type="Pfam" id="PF01063">
    <property type="entry name" value="Aminotran_4"/>
    <property type="match status" value="1"/>
</dbReference>
<dbReference type="OMA" id="VLCHIGL"/>
<protein>
    <submittedName>
        <fullName evidence="1">Putative aminotransferase class IV</fullName>
    </submittedName>
</protein>
<dbReference type="PANTHER" id="PTHR47703">
    <property type="entry name" value="D-AMINOACID AMINOTRANSFERASE-LIKE PLP-DEPENDENT ENZYMES SUPERFAMILY PROTEIN"/>
    <property type="match status" value="1"/>
</dbReference>
<reference evidence="1 2" key="1">
    <citation type="journal article" date="2018" name="Nat. Genet.">
        <title>The Rosa genome provides new insights in the design of modern roses.</title>
        <authorList>
            <person name="Bendahmane M."/>
        </authorList>
    </citation>
    <scope>NUCLEOTIDE SEQUENCE [LARGE SCALE GENOMIC DNA]</scope>
    <source>
        <strain evidence="2">cv. Old Blush</strain>
    </source>
</reference>
<dbReference type="PANTHER" id="PTHR47703:SF2">
    <property type="entry name" value="D-AMINOACID AMINOTRANSFERASE-LIKE PLP-DEPENDENT ENZYMES SUPERFAMILY PROTEIN"/>
    <property type="match status" value="1"/>
</dbReference>
<dbReference type="Gene3D" id="3.20.10.10">
    <property type="entry name" value="D-amino Acid Aminotransferase, subunit A, domain 2"/>
    <property type="match status" value="1"/>
</dbReference>
<dbReference type="InterPro" id="IPR036038">
    <property type="entry name" value="Aminotransferase-like"/>
</dbReference>
<organism evidence="1 2">
    <name type="scientific">Rosa chinensis</name>
    <name type="common">China rose</name>
    <dbReference type="NCBI Taxonomy" id="74649"/>
    <lineage>
        <taxon>Eukaryota</taxon>
        <taxon>Viridiplantae</taxon>
        <taxon>Streptophyta</taxon>
        <taxon>Embryophyta</taxon>
        <taxon>Tracheophyta</taxon>
        <taxon>Spermatophyta</taxon>
        <taxon>Magnoliopsida</taxon>
        <taxon>eudicotyledons</taxon>
        <taxon>Gunneridae</taxon>
        <taxon>Pentapetalae</taxon>
        <taxon>rosids</taxon>
        <taxon>fabids</taxon>
        <taxon>Rosales</taxon>
        <taxon>Rosaceae</taxon>
        <taxon>Rosoideae</taxon>
        <taxon>Rosoideae incertae sedis</taxon>
        <taxon>Rosa</taxon>
    </lineage>
</organism>
<dbReference type="Gramene" id="PRQ58892">
    <property type="protein sequence ID" value="PRQ58892"/>
    <property type="gene ID" value="RchiOBHm_Chr1g0364231"/>
</dbReference>
<dbReference type="InterPro" id="IPR001544">
    <property type="entry name" value="Aminotrans_IV"/>
</dbReference>
<dbReference type="Proteomes" id="UP000238479">
    <property type="component" value="Chromosome 1"/>
</dbReference>
<keyword evidence="2" id="KW-1185">Reference proteome</keyword>
<gene>
    <name evidence="1" type="ORF">RchiOBHm_Chr1g0364231</name>
</gene>
<sequence>MTTTPLRFLLTNGVVSNPANTPPVTTFLETHPGAYTTTRTHNNASFVLFWDRHLKRLAESVRILYNADPQLLFGPNKTSLPLPSSLAANSLLLHDLVNDSMKKVLPIALEGRSDGEELSITTLVSGNLGKLELEKIGGALDVSIHVGIYVPSVFGVRGSGAQLAVVGRGRDVAAAKYSDWVRIRKSLERLRPPSGTELLLSNDGDRILEGSLSNFFVVRRKDDNEAKEQTIHCFEVQTAPISEGVLPGIIRQLVIEVCLSKGIPFREVAPLWSEHEFWEEAFITNSLRLMQHAEIVRAPSSWASLHGNSWKDISWKEKQFEEGPGMITAILQKEIMEKAVSEGYSLS</sequence>
<name>A0A2P6SJN2_ROSCH</name>
<accession>A0A2P6SJN2</accession>
<dbReference type="AlphaFoldDB" id="A0A2P6SJN2"/>
<comment type="caution">
    <text evidence="1">The sequence shown here is derived from an EMBL/GenBank/DDBJ whole genome shotgun (WGS) entry which is preliminary data.</text>
</comment>
<keyword evidence="1" id="KW-0032">Aminotransferase</keyword>
<proteinExistence type="predicted"/>